<dbReference type="PANTHER" id="PTHR35400:SF3">
    <property type="entry name" value="SLL1072 PROTEIN"/>
    <property type="match status" value="1"/>
</dbReference>
<evidence type="ECO:0000313" key="2">
    <source>
        <dbReference type="EMBL" id="AQU68050.1"/>
    </source>
</evidence>
<dbReference type="Pfam" id="PF05685">
    <property type="entry name" value="Uma2"/>
    <property type="match status" value="1"/>
</dbReference>
<gene>
    <name evidence="2" type="ORF">BBN63_19300</name>
</gene>
<reference evidence="2 3" key="1">
    <citation type="submission" date="2016-11" db="EMBL/GenBank/DDBJ databases">
        <title>Complete genome sequence of Streptomyces niveus SCSIO 3406.</title>
        <authorList>
            <person name="Zhu Q."/>
            <person name="Cheng W."/>
            <person name="Song Y."/>
            <person name="Li Q."/>
            <person name="Ju J."/>
        </authorList>
    </citation>
    <scope>NUCLEOTIDE SEQUENCE [LARGE SCALE GENOMIC DNA]</scope>
    <source>
        <strain evidence="2 3">SCSIO 3406</strain>
    </source>
</reference>
<dbReference type="KEGG" id="snw:BBN63_19300"/>
<dbReference type="InterPro" id="IPR008538">
    <property type="entry name" value="Uma2"/>
</dbReference>
<accession>A0A1U9QV00</accession>
<dbReference type="SUPFAM" id="SSF52980">
    <property type="entry name" value="Restriction endonuclease-like"/>
    <property type="match status" value="1"/>
</dbReference>
<dbReference type="OrthoDB" id="4316356at2"/>
<dbReference type="RefSeq" id="WP_078076639.1">
    <property type="nucleotide sequence ID" value="NZ_CP018047.1"/>
</dbReference>
<dbReference type="AlphaFoldDB" id="A0A1U9QV00"/>
<name>A0A1U9QV00_STRNV</name>
<protein>
    <recommendedName>
        <fullName evidence="1">Putative restriction endonuclease domain-containing protein</fullName>
    </recommendedName>
</protein>
<sequence>MTVAETDRIAMADESDGKDKLTLDRMFEWLEQLPVPEGYKAEIVGGNVFMSPQRDTHWEIIADIYDQLRASGYARSRVKSDVRFDFPGHLNGFACDVVALSGEAVKNAKGLWDYEDIELVAEVISKSTALNDYGPKKAAYATAGVPVYLVVDPYVGRCRVFTEPKKDEYGVDRTVDFGEEIKLKDTVVGLTLKTDEFPRG</sequence>
<dbReference type="InterPro" id="IPR011335">
    <property type="entry name" value="Restrct_endonuc-II-like"/>
</dbReference>
<keyword evidence="3" id="KW-1185">Reference proteome</keyword>
<evidence type="ECO:0000313" key="3">
    <source>
        <dbReference type="Proteomes" id="UP000189677"/>
    </source>
</evidence>
<dbReference type="PANTHER" id="PTHR35400">
    <property type="entry name" value="SLR1083 PROTEIN"/>
    <property type="match status" value="1"/>
</dbReference>
<dbReference type="Proteomes" id="UP000189677">
    <property type="component" value="Chromosome"/>
</dbReference>
<proteinExistence type="predicted"/>
<organism evidence="2 3">
    <name type="scientific">Streptomyces niveus</name>
    <name type="common">Streptomyces spheroides</name>
    <dbReference type="NCBI Taxonomy" id="193462"/>
    <lineage>
        <taxon>Bacteria</taxon>
        <taxon>Bacillati</taxon>
        <taxon>Actinomycetota</taxon>
        <taxon>Actinomycetes</taxon>
        <taxon>Kitasatosporales</taxon>
        <taxon>Streptomycetaceae</taxon>
        <taxon>Streptomyces</taxon>
    </lineage>
</organism>
<dbReference type="Gene3D" id="3.90.1570.10">
    <property type="entry name" value="tt1808, chain A"/>
    <property type="match status" value="1"/>
</dbReference>
<dbReference type="InterPro" id="IPR012296">
    <property type="entry name" value="Nuclease_put_TT1808"/>
</dbReference>
<evidence type="ECO:0000259" key="1">
    <source>
        <dbReference type="Pfam" id="PF05685"/>
    </source>
</evidence>
<feature type="domain" description="Putative restriction endonuclease" evidence="1">
    <location>
        <begin position="30"/>
        <end position="193"/>
    </location>
</feature>
<dbReference type="EMBL" id="CP018047">
    <property type="protein sequence ID" value="AQU68050.1"/>
    <property type="molecule type" value="Genomic_DNA"/>
</dbReference>
<dbReference type="CDD" id="cd06260">
    <property type="entry name" value="DUF820-like"/>
    <property type="match status" value="1"/>
</dbReference>